<proteinExistence type="predicted"/>
<name>A0A2I1GKS5_9GLOM</name>
<evidence type="ECO:0000313" key="1">
    <source>
        <dbReference type="EMBL" id="PKY47215.1"/>
    </source>
</evidence>
<dbReference type="Proteomes" id="UP000234323">
    <property type="component" value="Unassembled WGS sequence"/>
</dbReference>
<keyword evidence="2" id="KW-1185">Reference proteome</keyword>
<dbReference type="AlphaFoldDB" id="A0A2I1GKS5"/>
<evidence type="ECO:0008006" key="3">
    <source>
        <dbReference type="Google" id="ProtNLM"/>
    </source>
</evidence>
<protein>
    <recommendedName>
        <fullName evidence="3">BAH domain-containing protein</fullName>
    </recommendedName>
</protein>
<dbReference type="VEuPathDB" id="FungiDB:RhiirA1_468584"/>
<organism evidence="1 2">
    <name type="scientific">Rhizophagus irregularis</name>
    <dbReference type="NCBI Taxonomy" id="588596"/>
    <lineage>
        <taxon>Eukaryota</taxon>
        <taxon>Fungi</taxon>
        <taxon>Fungi incertae sedis</taxon>
        <taxon>Mucoromycota</taxon>
        <taxon>Glomeromycotina</taxon>
        <taxon>Glomeromycetes</taxon>
        <taxon>Glomerales</taxon>
        <taxon>Glomeraceae</taxon>
        <taxon>Rhizophagus</taxon>
    </lineage>
</organism>
<evidence type="ECO:0000313" key="2">
    <source>
        <dbReference type="Proteomes" id="UP000234323"/>
    </source>
</evidence>
<gene>
    <name evidence="1" type="ORF">RhiirA4_462342</name>
</gene>
<accession>A0A2I1GKS5</accession>
<feature type="non-terminal residue" evidence="1">
    <location>
        <position position="1"/>
    </location>
</feature>
<comment type="caution">
    <text evidence="1">The sequence shown here is derived from an EMBL/GenBank/DDBJ whole genome shotgun (WGS) entry which is preliminary data.</text>
</comment>
<reference evidence="1 2" key="1">
    <citation type="submission" date="2015-10" db="EMBL/GenBank/DDBJ databases">
        <title>Genome analyses suggest a sexual origin of heterokaryosis in a supposedly ancient asexual fungus.</title>
        <authorList>
            <person name="Ropars J."/>
            <person name="Sedzielewska K."/>
            <person name="Noel J."/>
            <person name="Charron P."/>
            <person name="Farinelli L."/>
            <person name="Marton T."/>
            <person name="Kruger M."/>
            <person name="Pelin A."/>
            <person name="Brachmann A."/>
            <person name="Corradi N."/>
        </authorList>
    </citation>
    <scope>NUCLEOTIDE SEQUENCE [LARGE SCALE GENOMIC DNA]</scope>
    <source>
        <strain evidence="1 2">A4</strain>
    </source>
</reference>
<dbReference type="EMBL" id="LLXI01000525">
    <property type="protein sequence ID" value="PKY47215.1"/>
    <property type="molecule type" value="Genomic_DNA"/>
</dbReference>
<sequence length="230" mass="26934">IDPRLNRSCTGFTSSNFDQLFSNWYVTEDKYLIEEQIQNDDVKVTSPVNFISNISLKKRMSKQEHDKLLLTLHNFKIELFLSYVDMKFEAALINSSISWYKLASYTIEEKNGILSKVHLHLGDFITIYEEDHKESYAIIKGIFQHKGNNNKYYAFIVVDWFEDSRRAGSGGYDFDYNCLGSCDIKKLTCIIINDSQQKDLKYDLYWDGKKVDRYIRKFIDNLCESALEVA</sequence>